<dbReference type="OrthoDB" id="8445115at2"/>
<reference evidence="3 4" key="1">
    <citation type="submission" date="2013-09" db="EMBL/GenBank/DDBJ databases">
        <title>Whole genome shotgun sequence of Novosphingobium tardaugens NBRC 16725.</title>
        <authorList>
            <person name="Isaki S."/>
            <person name="Hosoyama A."/>
            <person name="Tsuchikane K."/>
            <person name="Katsumata H."/>
            <person name="Ando Y."/>
            <person name="Yamazaki S."/>
            <person name="Fujita N."/>
        </authorList>
    </citation>
    <scope>NUCLEOTIDE SEQUENCE [LARGE SCALE GENOMIC DNA]</scope>
    <source>
        <strain evidence="3 4">NBRC 16725</strain>
    </source>
</reference>
<comment type="caution">
    <text evidence="3">The sequence shown here is derived from an EMBL/GenBank/DDBJ whole genome shotgun (WGS) entry which is preliminary data.</text>
</comment>
<dbReference type="Pfam" id="PF13550">
    <property type="entry name" value="Phage-tail_3"/>
    <property type="match status" value="1"/>
</dbReference>
<feature type="domain" description="Rcc01698-like C-terminal" evidence="2">
    <location>
        <begin position="469"/>
        <end position="564"/>
    </location>
</feature>
<dbReference type="InterPro" id="IPR056490">
    <property type="entry name" value="Rcc01698_C"/>
</dbReference>
<name>U2YL48_9SPHN</name>
<accession>U2YL48</accession>
<keyword evidence="4" id="KW-1185">Reference proteome</keyword>
<dbReference type="AlphaFoldDB" id="U2YL48"/>
<evidence type="ECO:0000259" key="1">
    <source>
        <dbReference type="Pfam" id="PF13550"/>
    </source>
</evidence>
<protein>
    <submittedName>
        <fullName evidence="3">Uncharacterized protein</fullName>
    </submittedName>
</protein>
<dbReference type="InterPro" id="IPR032876">
    <property type="entry name" value="J_dom"/>
</dbReference>
<dbReference type="KEGG" id="ntd:EGO55_11270"/>
<sequence>MATLVFTAIGGLVGREIDAGLFGGPGRQGPRLTDLKLTTSSYGTAIPRHFGAMRVPGTLIWATDMVEHSNTQGGGKGSPTVTTYSYSISMAIALSSRPLVGIGRIWADGTLLRGAEGDLKTGGQMRFYSGHGDHAPDPLIASAEGSYCPAFRGTAHVVFEDLDLSPYGNRIPTLNFEVFADTGPLTLATLLQGAIATDHITRPLPGLAGFSHEGGALGDLAATIDSLYPLACDTAGQSLRIMDADAQPDTAPELPPAAITAEEGGYGQCDGVMRQRRTGEQGLPIALRYFDRERDYLTGMQRADGRARPGREHTLEFPGALDAAEARLRINHAATRAGWIRETMSWRAVELDPMLGPGTVVHAPGHAGLWRITGWEWRDHGVELELARLPYGPARAQAADPGRALVPPDLPLGTTDLAACELPWDGSGTSHAPRLYAAPSSASTGWRGAQLFAVQDSALIPLGTGNRRAVLGENLTALPSSTAHVLDRTASVTVRLLASDFALSSATAESLAAGANTLLIGGELLQFVRASALGNREWRLDGLLRGRGGTEAAARHGQTSGSRVMLIDHRLTPLDPASAGLSDVSQIAALGLADSAPILAPVANRGLTQKPLTPVHPHISIAADGTMLLRWTRRARGAVAWADHVDVPLNEESETYIVGLGPVDTPILRWETGTPALTLDAPIAAALATDHAGQPIWVRQLGRFAQSDPLLLITLA</sequence>
<organism evidence="3 4">
    <name type="scientific">Caenibius tardaugens NBRC 16725</name>
    <dbReference type="NCBI Taxonomy" id="1219035"/>
    <lineage>
        <taxon>Bacteria</taxon>
        <taxon>Pseudomonadati</taxon>
        <taxon>Pseudomonadota</taxon>
        <taxon>Alphaproteobacteria</taxon>
        <taxon>Sphingomonadales</taxon>
        <taxon>Erythrobacteraceae</taxon>
        <taxon>Caenibius</taxon>
    </lineage>
</organism>
<dbReference type="Pfam" id="PF23666">
    <property type="entry name" value="Rcc01698_C"/>
    <property type="match status" value="1"/>
</dbReference>
<dbReference type="RefSeq" id="WP_021689999.1">
    <property type="nucleotide sequence ID" value="NZ_BASZ01000005.1"/>
</dbReference>
<dbReference type="Proteomes" id="UP000016568">
    <property type="component" value="Unassembled WGS sequence"/>
</dbReference>
<feature type="domain" description="Tip attachment protein J" evidence="1">
    <location>
        <begin position="226"/>
        <end position="377"/>
    </location>
</feature>
<evidence type="ECO:0000313" key="4">
    <source>
        <dbReference type="Proteomes" id="UP000016568"/>
    </source>
</evidence>
<dbReference type="eggNOG" id="ENOG502Z84H">
    <property type="taxonomic scope" value="Bacteria"/>
</dbReference>
<gene>
    <name evidence="3" type="ORF">NT2_05_00130</name>
</gene>
<dbReference type="EMBL" id="BASZ01000005">
    <property type="protein sequence ID" value="GAD49092.1"/>
    <property type="molecule type" value="Genomic_DNA"/>
</dbReference>
<evidence type="ECO:0000259" key="2">
    <source>
        <dbReference type="Pfam" id="PF23666"/>
    </source>
</evidence>
<evidence type="ECO:0000313" key="3">
    <source>
        <dbReference type="EMBL" id="GAD49092.1"/>
    </source>
</evidence>
<proteinExistence type="predicted"/>